<evidence type="ECO:0000256" key="2">
    <source>
        <dbReference type="ARBA" id="ARBA00010208"/>
    </source>
</evidence>
<dbReference type="Pfam" id="PF11969">
    <property type="entry name" value="DcpS_C"/>
    <property type="match status" value="1"/>
</dbReference>
<evidence type="ECO:0000256" key="3">
    <source>
        <dbReference type="ARBA" id="ARBA00022490"/>
    </source>
</evidence>
<dbReference type="PANTHER" id="PTHR12978">
    <property type="entry name" value="HISTIDINE TRIAD HIT PROTEIN MEMBER"/>
    <property type="match status" value="1"/>
</dbReference>
<dbReference type="PANTHER" id="PTHR12978:SF0">
    <property type="entry name" value="M7GPPPX DIPHOSPHATASE"/>
    <property type="match status" value="1"/>
</dbReference>
<gene>
    <name evidence="7" type="ORF">WICPIJ_007503</name>
</gene>
<feature type="binding site" evidence="6">
    <location>
        <position position="173"/>
    </location>
    <ligand>
        <name>substrate</name>
    </ligand>
</feature>
<keyword evidence="4" id="KW-0597">Phosphoprotein</keyword>
<dbReference type="OrthoDB" id="10264956at2759"/>
<comment type="caution">
    <text evidence="7">The sequence shown here is derived from an EMBL/GenBank/DDBJ whole genome shotgun (WGS) entry which is preliminary data.</text>
</comment>
<dbReference type="GO" id="GO:0005634">
    <property type="term" value="C:nucleus"/>
    <property type="evidence" value="ECO:0007669"/>
    <property type="project" value="TreeGrafter"/>
</dbReference>
<dbReference type="GO" id="GO:0000340">
    <property type="term" value="F:RNA 7-methylguanosine cap binding"/>
    <property type="evidence" value="ECO:0007669"/>
    <property type="project" value="TreeGrafter"/>
</dbReference>
<evidence type="ECO:0000313" key="7">
    <source>
        <dbReference type="EMBL" id="KAH3681522.1"/>
    </source>
</evidence>
<evidence type="ECO:0008006" key="9">
    <source>
        <dbReference type="Google" id="ProtNLM"/>
    </source>
</evidence>
<protein>
    <recommendedName>
        <fullName evidence="9">Scavenger mRNA decapping enzyme</fullName>
    </recommendedName>
</protein>
<comment type="subcellular location">
    <subcellularLocation>
        <location evidence="1">Cytoplasm</location>
    </subcellularLocation>
</comment>
<accession>A0A9P8Q1P2</accession>
<dbReference type="Proteomes" id="UP000774326">
    <property type="component" value="Unassembled WGS sequence"/>
</dbReference>
<dbReference type="PIRSF" id="PIRSF028973">
    <property type="entry name" value="Scavenger_mRNA_decap_enz"/>
    <property type="match status" value="1"/>
</dbReference>
<dbReference type="SUPFAM" id="SSF54197">
    <property type="entry name" value="HIT-like"/>
    <property type="match status" value="1"/>
</dbReference>
<dbReference type="InterPro" id="IPR036265">
    <property type="entry name" value="HIT-like_sf"/>
</dbReference>
<dbReference type="Gene3D" id="3.30.428.10">
    <property type="entry name" value="HIT-like"/>
    <property type="match status" value="1"/>
</dbReference>
<reference evidence="7" key="1">
    <citation type="journal article" date="2021" name="Open Biol.">
        <title>Shared evolutionary footprints suggest mitochondrial oxidative damage underlies multiple complex I losses in fungi.</title>
        <authorList>
            <person name="Schikora-Tamarit M.A."/>
            <person name="Marcet-Houben M."/>
            <person name="Nosek J."/>
            <person name="Gabaldon T."/>
        </authorList>
    </citation>
    <scope>NUCLEOTIDE SEQUENCE</scope>
    <source>
        <strain evidence="7">CBS2887</strain>
    </source>
</reference>
<feature type="active site" description="Nucleophile" evidence="5">
    <location>
        <position position="268"/>
    </location>
</feature>
<dbReference type="SUPFAM" id="SSF102860">
    <property type="entry name" value="mRNA decapping enzyme DcpS N-terminal domain"/>
    <property type="match status" value="2"/>
</dbReference>
<dbReference type="FunFam" id="3.30.428.10:FF:000015">
    <property type="entry name" value="m7GpppX diphosphatase"/>
    <property type="match status" value="1"/>
</dbReference>
<feature type="binding site" evidence="6">
    <location>
        <position position="194"/>
    </location>
    <ligand>
        <name>substrate</name>
    </ligand>
</feature>
<evidence type="ECO:0000256" key="1">
    <source>
        <dbReference type="ARBA" id="ARBA00004496"/>
    </source>
</evidence>
<comment type="similarity">
    <text evidence="2">Belongs to the HIT family.</text>
</comment>
<name>A0A9P8Q1P2_WICPI</name>
<dbReference type="InterPro" id="IPR011145">
    <property type="entry name" value="Scavenger_mRNA_decap_enz_N"/>
</dbReference>
<evidence type="ECO:0000256" key="5">
    <source>
        <dbReference type="PIRSR" id="PIRSR028973-1"/>
    </source>
</evidence>
<proteinExistence type="inferred from homology"/>
<reference evidence="7" key="2">
    <citation type="submission" date="2021-01" db="EMBL/GenBank/DDBJ databases">
        <authorList>
            <person name="Schikora-Tamarit M.A."/>
        </authorList>
    </citation>
    <scope>NUCLEOTIDE SEQUENCE</scope>
    <source>
        <strain evidence="7">CBS2887</strain>
    </source>
</reference>
<feature type="binding site" evidence="6">
    <location>
        <position position="196"/>
    </location>
    <ligand>
        <name>substrate</name>
    </ligand>
</feature>
<evidence type="ECO:0000256" key="4">
    <source>
        <dbReference type="ARBA" id="ARBA00022553"/>
    </source>
</evidence>
<dbReference type="GO" id="GO:0000932">
    <property type="term" value="C:P-body"/>
    <property type="evidence" value="ECO:0007669"/>
    <property type="project" value="TreeGrafter"/>
</dbReference>
<dbReference type="PROSITE" id="PS00892">
    <property type="entry name" value="HIT_1"/>
    <property type="match status" value="1"/>
</dbReference>
<evidence type="ECO:0000313" key="8">
    <source>
        <dbReference type="Proteomes" id="UP000774326"/>
    </source>
</evidence>
<dbReference type="InterPro" id="IPR019808">
    <property type="entry name" value="Histidine_triad_CS"/>
</dbReference>
<dbReference type="EMBL" id="JAEUBG010004397">
    <property type="protein sequence ID" value="KAH3681522.1"/>
    <property type="molecule type" value="Genomic_DNA"/>
</dbReference>
<organism evidence="7 8">
    <name type="scientific">Wickerhamomyces pijperi</name>
    <name type="common">Yeast</name>
    <name type="synonym">Pichia pijperi</name>
    <dbReference type="NCBI Taxonomy" id="599730"/>
    <lineage>
        <taxon>Eukaryota</taxon>
        <taxon>Fungi</taxon>
        <taxon>Dikarya</taxon>
        <taxon>Ascomycota</taxon>
        <taxon>Saccharomycotina</taxon>
        <taxon>Saccharomycetes</taxon>
        <taxon>Phaffomycetales</taxon>
        <taxon>Wickerhamomycetaceae</taxon>
        <taxon>Wickerhamomyces</taxon>
    </lineage>
</organism>
<dbReference type="GO" id="GO:0000290">
    <property type="term" value="P:deadenylation-dependent decapping of nuclear-transcribed mRNA"/>
    <property type="evidence" value="ECO:0007669"/>
    <property type="project" value="InterPro"/>
</dbReference>
<keyword evidence="8" id="KW-1185">Reference proteome</keyword>
<dbReference type="AlphaFoldDB" id="A0A9P8Q1P2"/>
<feature type="binding site" evidence="6">
    <location>
        <position position="163"/>
    </location>
    <ligand>
        <name>substrate</name>
    </ligand>
</feature>
<feature type="binding site" evidence="6">
    <location>
        <begin position="259"/>
        <end position="270"/>
    </location>
    <ligand>
        <name>substrate</name>
    </ligand>
</feature>
<dbReference type="Pfam" id="PF05652">
    <property type="entry name" value="DcpS"/>
    <property type="match status" value="2"/>
</dbReference>
<dbReference type="GO" id="GO:0016787">
    <property type="term" value="F:hydrolase activity"/>
    <property type="evidence" value="ECO:0007669"/>
    <property type="project" value="InterPro"/>
</dbReference>
<dbReference type="InterPro" id="IPR008594">
    <property type="entry name" value="DcpS/DCS2"/>
</dbReference>
<sequence>MTLKELVSKFNFERVLDSNPQTKSLVLLGSIESQSAIISLEKTPFSVVLLGSIESQSAIISLEKTPFSVESQSSSETVSDLLKRIDEVKLNTINDIYHWGLSTLVQDLEKNASAKLNLIYPATAVHIKKYAQQQQFLINETPEMYVKYVEPYIQTMIGDRIKWVRNILFEGAEAEKTIYKDPIEDKEGFNLSPDMKWDGVNMDSLYLLAIVYREDVRSLRDLNISHQKWLREVNAKIRKIVADRYKGQIKPDQLRLFVHYQPSYYHFHIHVVNILHPGLGNGIAAGKAILLEDVIEQLSFLGEKGFKNRTISYVIGENHDLWKLGLKGEHEKSLSAY</sequence>
<evidence type="ECO:0000256" key="6">
    <source>
        <dbReference type="PIRSR" id="PIRSR028973-2"/>
    </source>
</evidence>
<dbReference type="Gene3D" id="3.30.200.40">
    <property type="entry name" value="Scavenger mRNA decapping enzyme, N-terminal domain"/>
    <property type="match status" value="2"/>
</dbReference>
<keyword evidence="3" id="KW-0963">Cytoplasm</keyword>